<dbReference type="Gene3D" id="3.40.50.1820">
    <property type="entry name" value="alpha/beta hydrolase"/>
    <property type="match status" value="2"/>
</dbReference>
<sequence length="1145" mass="126262">MEWKLVLVVALAYGADAIRTSFAVSELRDLTTRDALLQDKYLRVSRNEHPATLDVDPSLLYPAYNLSVPIDHFHNDSLYEPHTNDSFNLRYWFDATYYQAGGPVVVLQSGETSGVDRLPFLQKGIVSMLAKATGGVGVILEHRYYGTSFPLPDLSIDSLRFLTTDQALADMAYFAQNIVFPGLEDLNLTAPNTAYIAYGGSYAGAFVAFLRKLYPDVYWGAISSSGVTEAIYDYWEYYEAARLFAPGDCATTTQKLTNVIDNILIGKNGTNYVQRLKNAFGLGNVTRSDDFANSLTGGITGLQSTNWDPALNSTSYGDYCNAVSSDVLVYNSTAPKQAEVADLLKAGGYGDEIPTLTTRMLNYIGYINDNIVATCASYSSQDACVTNYNSTFYQLDDISQTWRSWPWQYCTEWGYLQTGSGVPEGELPLVSRLIDLEFTSVVCKEAFNITTPSKIERINQWGGFNISYPRLAIVDGEHDPWRAATPHAIGLPDRESTTSEPFILIQGGVHHWDENGLFPNQTTADLPPAPVKDAQAQEVAFVKAWMEDWKQAKSKADKTALGGELELNSLLTPVLQSSQPTGPTSRTTKRGTTIINYAEDGYELDDSDDDDSRRRPTGLRSMRREDSTIKFDLGDKVDKETTQPVEVQGIFRDWMNKSKQGLSDMQNYAQAALPLTLIPIRIDLDIPAFAPLPAHPPPAPNMPGIDYTAPQYKMGEMTVPYRLRDTFLWNLHETLTTTDQFAATLVQDLDLPNKGQAVAEISKQIRTQLEEYAGVALHPLFHSHPAESATRPSGTGTPATPMLPATGADTPGVRNSFSHMPATPSKLGVSTPGPAATSTGGQEGPAQVSATAEHISADSDDLNPDDTYRCIINLNINLGNHLYTDRFEWSLLHPQGTAEVFSKQTCADLGLTGEWVPAMTHAIYEAVLRLKKEACESGGVISGWVGASAMNGGDFPNDAAITAHGERAGWRYDPEHLADEWEPKIEVLSKEEIEKREGDRERQIRRLRRETARFSSNTGMVGGVPAGFGFAGLIEQEGERMGRGERSKKKRRFRSLSPLRGSTPGGRATPDVGSGGYGGGGTLAESERFSWRCRHCMVWGTSVWAVRDGPHGPRTLCNNCGFMYERDRKLPRWTKDLHKRDVRPF</sequence>
<feature type="region of interest" description="Disordered" evidence="6">
    <location>
        <begin position="1038"/>
        <end position="1079"/>
    </location>
</feature>
<evidence type="ECO:0000256" key="6">
    <source>
        <dbReference type="SAM" id="MobiDB-lite"/>
    </source>
</evidence>
<feature type="region of interest" description="Disordered" evidence="6">
    <location>
        <begin position="784"/>
        <end position="845"/>
    </location>
</feature>
<dbReference type="Proteomes" id="UP000284375">
    <property type="component" value="Unassembled WGS sequence"/>
</dbReference>
<dbReference type="SUPFAM" id="SSF53474">
    <property type="entry name" value="alpha/beta-Hydrolases"/>
    <property type="match status" value="1"/>
</dbReference>
<reference evidence="8 9" key="1">
    <citation type="submission" date="2015-09" db="EMBL/GenBank/DDBJ databases">
        <title>Host preference determinants of Valsa canker pathogens revealed by comparative genomics.</title>
        <authorList>
            <person name="Yin Z."/>
            <person name="Huang L."/>
        </authorList>
    </citation>
    <scope>NUCLEOTIDE SEQUENCE [LARGE SCALE GENOMIC DNA]</scope>
    <source>
        <strain evidence="8 9">YSFL</strain>
    </source>
</reference>
<dbReference type="InterPro" id="IPR029058">
    <property type="entry name" value="AB_hydrolase_fold"/>
</dbReference>
<dbReference type="Pfam" id="PF05577">
    <property type="entry name" value="Peptidase_S28"/>
    <property type="match status" value="1"/>
</dbReference>
<dbReference type="GO" id="GO:0070008">
    <property type="term" value="F:serine-type exopeptidase activity"/>
    <property type="evidence" value="ECO:0007669"/>
    <property type="project" value="InterPro"/>
</dbReference>
<dbReference type="InterPro" id="IPR008758">
    <property type="entry name" value="Peptidase_S28"/>
</dbReference>
<comment type="similarity">
    <text evidence="1">Belongs to the peptidase S28 family.</text>
</comment>
<evidence type="ECO:0000256" key="4">
    <source>
        <dbReference type="ARBA" id="ARBA00022801"/>
    </source>
</evidence>
<evidence type="ECO:0008006" key="10">
    <source>
        <dbReference type="Google" id="ProtNLM"/>
    </source>
</evidence>
<evidence type="ECO:0000256" key="5">
    <source>
        <dbReference type="ARBA" id="ARBA00023180"/>
    </source>
</evidence>
<dbReference type="GO" id="GO:0006508">
    <property type="term" value="P:proteolysis"/>
    <property type="evidence" value="ECO:0007669"/>
    <property type="project" value="UniProtKB-KW"/>
</dbReference>
<feature type="signal peptide" evidence="7">
    <location>
        <begin position="1"/>
        <end position="17"/>
    </location>
</feature>
<accession>A0A423WCY1</accession>
<evidence type="ECO:0000256" key="2">
    <source>
        <dbReference type="ARBA" id="ARBA00022670"/>
    </source>
</evidence>
<proteinExistence type="inferred from homology"/>
<dbReference type="GO" id="GO:0006338">
    <property type="term" value="P:chromatin remodeling"/>
    <property type="evidence" value="ECO:0007669"/>
    <property type="project" value="InterPro"/>
</dbReference>
<feature type="chain" id="PRO_5019335796" description="GATA-type domain-containing protein" evidence="7">
    <location>
        <begin position="18"/>
        <end position="1145"/>
    </location>
</feature>
<organism evidence="8 9">
    <name type="scientific">Cytospora chrysosperma</name>
    <name type="common">Cytospora canker fungus</name>
    <name type="synonym">Sphaeria chrysosperma</name>
    <dbReference type="NCBI Taxonomy" id="252740"/>
    <lineage>
        <taxon>Eukaryota</taxon>
        <taxon>Fungi</taxon>
        <taxon>Dikarya</taxon>
        <taxon>Ascomycota</taxon>
        <taxon>Pezizomycotina</taxon>
        <taxon>Sordariomycetes</taxon>
        <taxon>Sordariomycetidae</taxon>
        <taxon>Diaporthales</taxon>
        <taxon>Cytosporaceae</taxon>
        <taxon>Cytospora</taxon>
    </lineage>
</organism>
<dbReference type="PANTHER" id="PTHR11010:SF117">
    <property type="entry name" value="SERINE PROTEASE 16"/>
    <property type="match status" value="1"/>
</dbReference>
<dbReference type="Pfam" id="PF04855">
    <property type="entry name" value="SNF5"/>
    <property type="match status" value="1"/>
</dbReference>
<keyword evidence="2" id="KW-0645">Protease</keyword>
<gene>
    <name evidence="8" type="ORF">VSDG_02786</name>
</gene>
<evidence type="ECO:0000313" key="9">
    <source>
        <dbReference type="Proteomes" id="UP000284375"/>
    </source>
</evidence>
<evidence type="ECO:0000256" key="7">
    <source>
        <dbReference type="SAM" id="SignalP"/>
    </source>
</evidence>
<keyword evidence="9" id="KW-1185">Reference proteome</keyword>
<dbReference type="PANTHER" id="PTHR11010">
    <property type="entry name" value="PROTEASE S28 PRO-X CARBOXYPEPTIDASE-RELATED"/>
    <property type="match status" value="1"/>
</dbReference>
<keyword evidence="5" id="KW-0325">Glycoprotein</keyword>
<protein>
    <recommendedName>
        <fullName evidence="10">GATA-type domain-containing protein</fullName>
    </recommendedName>
</protein>
<dbReference type="InterPro" id="IPR006939">
    <property type="entry name" value="SNF5"/>
</dbReference>
<dbReference type="AlphaFoldDB" id="A0A423WCY1"/>
<dbReference type="GO" id="GO:0008270">
    <property type="term" value="F:zinc ion binding"/>
    <property type="evidence" value="ECO:0007669"/>
    <property type="project" value="InterPro"/>
</dbReference>
<dbReference type="STRING" id="252740.A0A423WCY1"/>
<dbReference type="Gene3D" id="3.30.50.10">
    <property type="entry name" value="Erythroid Transcription Factor GATA-1, subunit A"/>
    <property type="match status" value="1"/>
</dbReference>
<comment type="caution">
    <text evidence="8">The sequence shown here is derived from an EMBL/GenBank/DDBJ whole genome shotgun (WGS) entry which is preliminary data.</text>
</comment>
<dbReference type="SUPFAM" id="SSF57716">
    <property type="entry name" value="Glucocorticoid receptor-like (DNA-binding domain)"/>
    <property type="match status" value="1"/>
</dbReference>
<dbReference type="GO" id="GO:0008239">
    <property type="term" value="F:dipeptidyl-peptidase activity"/>
    <property type="evidence" value="ECO:0007669"/>
    <property type="project" value="TreeGrafter"/>
</dbReference>
<dbReference type="FunFam" id="3.40.50.1820:FF:000251">
    <property type="entry name" value="Extracelular serine carboxypeptidase, putative"/>
    <property type="match status" value="1"/>
</dbReference>
<dbReference type="GO" id="GO:0006355">
    <property type="term" value="P:regulation of DNA-templated transcription"/>
    <property type="evidence" value="ECO:0007669"/>
    <property type="project" value="InterPro"/>
</dbReference>
<dbReference type="GO" id="GO:0000228">
    <property type="term" value="C:nuclear chromosome"/>
    <property type="evidence" value="ECO:0007669"/>
    <property type="project" value="InterPro"/>
</dbReference>
<feature type="region of interest" description="Disordered" evidence="6">
    <location>
        <begin position="598"/>
        <end position="626"/>
    </location>
</feature>
<feature type="compositionally biased region" description="Acidic residues" evidence="6">
    <location>
        <begin position="600"/>
        <end position="610"/>
    </location>
</feature>
<evidence type="ECO:0000313" key="8">
    <source>
        <dbReference type="EMBL" id="ROW01215.1"/>
    </source>
</evidence>
<keyword evidence="4" id="KW-0378">Hydrolase</keyword>
<dbReference type="EMBL" id="LJZO01000007">
    <property type="protein sequence ID" value="ROW01215.1"/>
    <property type="molecule type" value="Genomic_DNA"/>
</dbReference>
<evidence type="ECO:0000256" key="1">
    <source>
        <dbReference type="ARBA" id="ARBA00011079"/>
    </source>
</evidence>
<dbReference type="InterPro" id="IPR013088">
    <property type="entry name" value="Znf_NHR/GATA"/>
</dbReference>
<keyword evidence="3 7" id="KW-0732">Signal</keyword>
<dbReference type="OrthoDB" id="1735038at2759"/>
<evidence type="ECO:0000256" key="3">
    <source>
        <dbReference type="ARBA" id="ARBA00022729"/>
    </source>
</evidence>
<name>A0A423WCY1_CYTCH</name>